<dbReference type="InterPro" id="IPR020635">
    <property type="entry name" value="Tyr_kinase_cat_dom"/>
</dbReference>
<dbReference type="PROSITE" id="PS00109">
    <property type="entry name" value="PROTEIN_KINASE_TYR"/>
    <property type="match status" value="1"/>
</dbReference>
<dbReference type="Pfam" id="PF00069">
    <property type="entry name" value="Pkinase"/>
    <property type="match status" value="1"/>
</dbReference>
<dbReference type="PANTHER" id="PTHR47987:SF20">
    <property type="entry name" value="OS04G0654600 PROTEIN"/>
    <property type="match status" value="1"/>
</dbReference>
<dbReference type="PROSITE" id="PS50011">
    <property type="entry name" value="PROTEIN_KINASE_DOM"/>
    <property type="match status" value="1"/>
</dbReference>
<dbReference type="Gene3D" id="1.10.510.10">
    <property type="entry name" value="Transferase(Phosphotransferase) domain 1"/>
    <property type="match status" value="1"/>
</dbReference>
<dbReference type="EMBL" id="RWGY01000009">
    <property type="protein sequence ID" value="TVU36289.1"/>
    <property type="molecule type" value="Genomic_DNA"/>
</dbReference>
<dbReference type="SUPFAM" id="SSF56112">
    <property type="entry name" value="Protein kinase-like (PK-like)"/>
    <property type="match status" value="1"/>
</dbReference>
<keyword evidence="3" id="KW-1185">Reference proteome</keyword>
<dbReference type="AlphaFoldDB" id="A0A5J9VJ58"/>
<dbReference type="Proteomes" id="UP000324897">
    <property type="component" value="Unassembled WGS sequence"/>
</dbReference>
<organism evidence="2 3">
    <name type="scientific">Eragrostis curvula</name>
    <name type="common">weeping love grass</name>
    <dbReference type="NCBI Taxonomy" id="38414"/>
    <lineage>
        <taxon>Eukaryota</taxon>
        <taxon>Viridiplantae</taxon>
        <taxon>Streptophyta</taxon>
        <taxon>Embryophyta</taxon>
        <taxon>Tracheophyta</taxon>
        <taxon>Spermatophyta</taxon>
        <taxon>Magnoliopsida</taxon>
        <taxon>Liliopsida</taxon>
        <taxon>Poales</taxon>
        <taxon>Poaceae</taxon>
        <taxon>PACMAD clade</taxon>
        <taxon>Chloridoideae</taxon>
        <taxon>Eragrostideae</taxon>
        <taxon>Eragrostidinae</taxon>
        <taxon>Eragrostis</taxon>
    </lineage>
</organism>
<dbReference type="SMART" id="SM00219">
    <property type="entry name" value="TyrKc"/>
    <property type="match status" value="1"/>
</dbReference>
<reference evidence="2 3" key="1">
    <citation type="journal article" date="2019" name="Sci. Rep.">
        <title>A high-quality genome of Eragrostis curvula grass provides insights into Poaceae evolution and supports new strategies to enhance forage quality.</title>
        <authorList>
            <person name="Carballo J."/>
            <person name="Santos B.A.C.M."/>
            <person name="Zappacosta D."/>
            <person name="Garbus I."/>
            <person name="Selva J.P."/>
            <person name="Gallo C.A."/>
            <person name="Diaz A."/>
            <person name="Albertini E."/>
            <person name="Caccamo M."/>
            <person name="Echenique V."/>
        </authorList>
    </citation>
    <scope>NUCLEOTIDE SEQUENCE [LARGE SCALE GENOMIC DNA]</scope>
    <source>
        <strain evidence="3">cv. Victoria</strain>
        <tissue evidence="2">Leaf</tissue>
    </source>
</reference>
<evidence type="ECO:0000259" key="1">
    <source>
        <dbReference type="PROSITE" id="PS50011"/>
    </source>
</evidence>
<proteinExistence type="predicted"/>
<evidence type="ECO:0000313" key="3">
    <source>
        <dbReference type="Proteomes" id="UP000324897"/>
    </source>
</evidence>
<gene>
    <name evidence="2" type="ORF">EJB05_18219</name>
</gene>
<feature type="domain" description="Protein kinase" evidence="1">
    <location>
        <begin position="55"/>
        <end position="367"/>
    </location>
</feature>
<comment type="caution">
    <text evidence="2">The sequence shown here is derived from an EMBL/GenBank/DDBJ whole genome shotgun (WGS) entry which is preliminary data.</text>
</comment>
<dbReference type="Gramene" id="TVU36289">
    <property type="protein sequence ID" value="TVU36289"/>
    <property type="gene ID" value="EJB05_18219"/>
</dbReference>
<evidence type="ECO:0000313" key="2">
    <source>
        <dbReference type="EMBL" id="TVU36289.1"/>
    </source>
</evidence>
<dbReference type="InterPro" id="IPR046958">
    <property type="entry name" value="RBK1/2/STUNTED"/>
</dbReference>
<feature type="non-terminal residue" evidence="2">
    <location>
        <position position="1"/>
    </location>
</feature>
<dbReference type="GO" id="GO:0005524">
    <property type="term" value="F:ATP binding"/>
    <property type="evidence" value="ECO:0007669"/>
    <property type="project" value="InterPro"/>
</dbReference>
<dbReference type="OrthoDB" id="1730470at2759"/>
<name>A0A5J9VJ58_9POAL</name>
<dbReference type="InterPro" id="IPR000719">
    <property type="entry name" value="Prot_kinase_dom"/>
</dbReference>
<dbReference type="GO" id="GO:0004713">
    <property type="term" value="F:protein tyrosine kinase activity"/>
    <property type="evidence" value="ECO:0007669"/>
    <property type="project" value="InterPro"/>
</dbReference>
<dbReference type="PANTHER" id="PTHR47987">
    <property type="entry name" value="OS08G0249100 PROTEIN"/>
    <property type="match status" value="1"/>
</dbReference>
<sequence length="371" mass="41536">MEGSSTASMSSSILPRARAMEGCSSHFPLQALPWRGLALPPPAAPALAFVCSLCLLLHREQCGGPLCLLLPLSLLSSHMRVPYRLLCLAAAKLVSRWRDKRHAGDLNGNGAEKPLLDRMRCESRPGSVLSEYSYVTIPSSGIYLVRVQRQYIEYILRRWCRLITLLLLLGITDKSSSLLEWDARHAIALGIAKGLRFLHEGCRAGPVIHRDLRPSNVLLTHDFVPMLGDFGLAKWKTKDSIRTMILGQSGYLAPEYAEYGISSVKTDVYAFGVLLFQLISGRKVLDDDGTNCTHILTWAEPLVEILALHELIDDRIKDKYDAHGLYHLARAAYLCVRTNMYERPSMGEVVRLIDSENEHTMDCRGFLDFTK</sequence>
<dbReference type="InterPro" id="IPR011009">
    <property type="entry name" value="Kinase-like_dom_sf"/>
</dbReference>
<protein>
    <recommendedName>
        <fullName evidence="1">Protein kinase domain-containing protein</fullName>
    </recommendedName>
</protein>
<accession>A0A5J9VJ58</accession>
<dbReference type="InterPro" id="IPR008266">
    <property type="entry name" value="Tyr_kinase_AS"/>
</dbReference>